<name>A0ABR1P3B4_DIAER</name>
<dbReference type="Gene3D" id="1.25.40.10">
    <property type="entry name" value="Tetratricopeptide repeat domain"/>
    <property type="match status" value="2"/>
</dbReference>
<dbReference type="EMBL" id="JAKNSF020000050">
    <property type="protein sequence ID" value="KAK7725329.1"/>
    <property type="molecule type" value="Genomic_DNA"/>
</dbReference>
<reference evidence="4 5" key="1">
    <citation type="submission" date="2024-02" db="EMBL/GenBank/DDBJ databases">
        <title>De novo assembly and annotation of 12 fungi associated with fruit tree decline syndrome in Ontario, Canada.</title>
        <authorList>
            <person name="Sulman M."/>
            <person name="Ellouze W."/>
            <person name="Ilyukhin E."/>
        </authorList>
    </citation>
    <scope>NUCLEOTIDE SEQUENCE [LARGE SCALE GENOMIC DNA]</scope>
    <source>
        <strain evidence="4 5">M169</strain>
    </source>
</reference>
<sequence>MGKSQIALQFARTRSRHFHKIVWIQSDTSKRMHESFRSVARSLGINDVTTDEDTVTKHVLTELLDGSERILLIYDSLPADDSGFMNVILSEHHSRWAQTQFSKVLITTRDRRFLNFETGGSHAAVEPLPPENAAKLLMKLSGVVREDHSTLQSFHSICSALGCLPLGILQAASYIKVTDTHPQQFLGQLRQEPRFTLRYLDELSPLMPREKRILTVWEDSMARIETNEPFSAKWFTLCSFLDNTIPHKLFEDARECLVFSDRSGKDRAAAQVQIQWLYGNLSSIKSWNTIRLYSDVLELKNLSMIKTNTDDDGYVSSSIHPLVQQWGRLRLESRQQKKYLSMASSLIHLCAEKLLRQHNTPRDSTAAYIYQRQLLSHAYSCIDFASNVLKTNIAEIVPIECSVTFAMFLVHEMSYDAAVQMLEIATDKDDVDMTWKASALRVRSLALRRQRNFPEALMVQRKALKEINGLPPEPDTISARLRAEGEMATIYRDLRDVDEALRLQVDVVHNTGSHFGSDSLETLHELSCQARIHAKREEFHQALEIDERVLHIYKRKYPNRVEIWDKMRNLAITYYDLDMYKDAAMLEVEILEGKERLYGTEHLETASALENLALTCRYSGEQERACELFRRALCVRRKVLGESHEKVQKTARRLEEVEGRIQAQLAREPVKGSIEGINFGNRVDSGLGIE</sequence>
<gene>
    <name evidence="4" type="ORF">SLS63_008192</name>
</gene>
<dbReference type="InterPro" id="IPR011990">
    <property type="entry name" value="TPR-like_helical_dom_sf"/>
</dbReference>
<evidence type="ECO:0000313" key="5">
    <source>
        <dbReference type="Proteomes" id="UP001430848"/>
    </source>
</evidence>
<dbReference type="SUPFAM" id="SSF48452">
    <property type="entry name" value="TPR-like"/>
    <property type="match status" value="2"/>
</dbReference>
<keyword evidence="2" id="KW-0802">TPR repeat</keyword>
<dbReference type="PANTHER" id="PTHR45641">
    <property type="entry name" value="TETRATRICOPEPTIDE REPEAT PROTEIN (AFU_ORTHOLOGUE AFUA_6G03870)"/>
    <property type="match status" value="1"/>
</dbReference>
<keyword evidence="1" id="KW-0677">Repeat</keyword>
<proteinExistence type="predicted"/>
<protein>
    <recommendedName>
        <fullName evidence="3">NB-ARC domain-containing protein</fullName>
    </recommendedName>
</protein>
<dbReference type="Proteomes" id="UP001430848">
    <property type="component" value="Unassembled WGS sequence"/>
</dbReference>
<accession>A0ABR1P3B4</accession>
<dbReference type="Pfam" id="PF00931">
    <property type="entry name" value="NB-ARC"/>
    <property type="match status" value="1"/>
</dbReference>
<dbReference type="Pfam" id="PF13424">
    <property type="entry name" value="TPR_12"/>
    <property type="match status" value="1"/>
</dbReference>
<dbReference type="SUPFAM" id="SSF52540">
    <property type="entry name" value="P-loop containing nucleoside triphosphate hydrolases"/>
    <property type="match status" value="1"/>
</dbReference>
<dbReference type="PANTHER" id="PTHR45641:SF19">
    <property type="entry name" value="NEPHROCYSTIN-3"/>
    <property type="match status" value="1"/>
</dbReference>
<evidence type="ECO:0000313" key="4">
    <source>
        <dbReference type="EMBL" id="KAK7725329.1"/>
    </source>
</evidence>
<organism evidence="4 5">
    <name type="scientific">Diaporthe eres</name>
    <name type="common">Phomopsis oblonga</name>
    <dbReference type="NCBI Taxonomy" id="83184"/>
    <lineage>
        <taxon>Eukaryota</taxon>
        <taxon>Fungi</taxon>
        <taxon>Dikarya</taxon>
        <taxon>Ascomycota</taxon>
        <taxon>Pezizomycotina</taxon>
        <taxon>Sordariomycetes</taxon>
        <taxon>Sordariomycetidae</taxon>
        <taxon>Diaporthales</taxon>
        <taxon>Diaporthaceae</taxon>
        <taxon>Diaporthe</taxon>
        <taxon>Diaporthe eres species complex</taxon>
    </lineage>
</organism>
<evidence type="ECO:0000259" key="3">
    <source>
        <dbReference type="Pfam" id="PF00931"/>
    </source>
</evidence>
<evidence type="ECO:0000256" key="1">
    <source>
        <dbReference type="ARBA" id="ARBA00022737"/>
    </source>
</evidence>
<evidence type="ECO:0000256" key="2">
    <source>
        <dbReference type="ARBA" id="ARBA00022803"/>
    </source>
</evidence>
<feature type="domain" description="NB-ARC" evidence="3">
    <location>
        <begin position="2"/>
        <end position="139"/>
    </location>
</feature>
<keyword evidence="5" id="KW-1185">Reference proteome</keyword>
<comment type="caution">
    <text evidence="4">The sequence shown here is derived from an EMBL/GenBank/DDBJ whole genome shotgun (WGS) entry which is preliminary data.</text>
</comment>
<dbReference type="InterPro" id="IPR027417">
    <property type="entry name" value="P-loop_NTPase"/>
</dbReference>
<dbReference type="InterPro" id="IPR002182">
    <property type="entry name" value="NB-ARC"/>
</dbReference>
<dbReference type="Gene3D" id="3.40.50.300">
    <property type="entry name" value="P-loop containing nucleotide triphosphate hydrolases"/>
    <property type="match status" value="1"/>
</dbReference>